<feature type="domain" description="Methyltransferase small" evidence="7">
    <location>
        <begin position="38"/>
        <end position="122"/>
    </location>
</feature>
<accession>A0A5M3T5L1</accession>
<dbReference type="GO" id="GO:0008168">
    <property type="term" value="F:methyltransferase activity"/>
    <property type="evidence" value="ECO:0007669"/>
    <property type="project" value="UniProtKB-KW"/>
</dbReference>
<dbReference type="HAMAP" id="MF_01872">
    <property type="entry name" value="tRNA_methyltr_YfiC"/>
    <property type="match status" value="1"/>
</dbReference>
<comment type="subcellular location">
    <subcellularLocation>
        <location evidence="6">Cytoplasm</location>
    </subcellularLocation>
</comment>
<comment type="catalytic activity">
    <reaction evidence="6">
        <text>adenosine(37) in tRNA1(Val) + S-adenosyl-L-methionine = N(6)-methyladenosine(37) in tRNA1(Val) + S-adenosyl-L-homocysteine + H(+)</text>
        <dbReference type="Rhea" id="RHEA:43160"/>
        <dbReference type="Rhea" id="RHEA-COMP:10369"/>
        <dbReference type="Rhea" id="RHEA-COMP:10370"/>
        <dbReference type="ChEBI" id="CHEBI:15378"/>
        <dbReference type="ChEBI" id="CHEBI:57856"/>
        <dbReference type="ChEBI" id="CHEBI:59789"/>
        <dbReference type="ChEBI" id="CHEBI:74411"/>
        <dbReference type="ChEBI" id="CHEBI:74449"/>
        <dbReference type="EC" id="2.1.1.223"/>
    </reaction>
</comment>
<comment type="function">
    <text evidence="6">Specifically methylates the adenine in position 37 of tRNA(1)(Val) (anticodon cmo5UAC).</text>
</comment>
<dbReference type="InterPro" id="IPR002052">
    <property type="entry name" value="DNA_methylase_N6_adenine_CS"/>
</dbReference>
<evidence type="ECO:0000259" key="7">
    <source>
        <dbReference type="Pfam" id="PF05175"/>
    </source>
</evidence>
<dbReference type="Proteomes" id="UP000326169">
    <property type="component" value="Unassembled WGS sequence"/>
</dbReference>
<evidence type="ECO:0000256" key="1">
    <source>
        <dbReference type="ARBA" id="ARBA00022490"/>
    </source>
</evidence>
<dbReference type="InterPro" id="IPR022882">
    <property type="entry name" value="tRNA_adenine-N6_MeTrfase"/>
</dbReference>
<dbReference type="PANTHER" id="PTHR47739:SF1">
    <property type="entry name" value="TRNA1(VAL) (ADENINE(37)-N6)-METHYLTRANSFERASE"/>
    <property type="match status" value="1"/>
</dbReference>
<evidence type="ECO:0000256" key="6">
    <source>
        <dbReference type="HAMAP-Rule" id="MF_01872"/>
    </source>
</evidence>
<reference evidence="8 9" key="1">
    <citation type="journal article" date="2019" name="J Genomics">
        <title>The Draft Genome of a Hydrogen-producing Cyanobacterium, Arthrospira platensis NIES-46.</title>
        <authorList>
            <person name="Suzuki S."/>
            <person name="Yamaguchi H."/>
            <person name="Kawachi M."/>
        </authorList>
    </citation>
    <scope>NUCLEOTIDE SEQUENCE [LARGE SCALE GENOMIC DNA]</scope>
    <source>
        <strain evidence="8 9">NIES-46</strain>
    </source>
</reference>
<dbReference type="EC" id="2.1.1.223" evidence="6"/>
<keyword evidence="5 6" id="KW-0819">tRNA processing</keyword>
<proteinExistence type="inferred from homology"/>
<dbReference type="Pfam" id="PF05175">
    <property type="entry name" value="MTS"/>
    <property type="match status" value="1"/>
</dbReference>
<dbReference type="EMBL" id="BIMW01000078">
    <property type="protein sequence ID" value="GCE93735.1"/>
    <property type="molecule type" value="Genomic_DNA"/>
</dbReference>
<dbReference type="InterPro" id="IPR007848">
    <property type="entry name" value="Small_mtfrase_dom"/>
</dbReference>
<dbReference type="PRINTS" id="PR00507">
    <property type="entry name" value="N12N6MTFRASE"/>
</dbReference>
<keyword evidence="4 6" id="KW-0949">S-adenosyl-L-methionine</keyword>
<dbReference type="CDD" id="cd02440">
    <property type="entry name" value="AdoMet_MTases"/>
    <property type="match status" value="1"/>
</dbReference>
<keyword evidence="2 6" id="KW-0489">Methyltransferase</keyword>
<evidence type="ECO:0000256" key="5">
    <source>
        <dbReference type="ARBA" id="ARBA00022694"/>
    </source>
</evidence>
<keyword evidence="9" id="KW-1185">Reference proteome</keyword>
<dbReference type="Gene3D" id="3.40.50.150">
    <property type="entry name" value="Vaccinia Virus protein VP39"/>
    <property type="match status" value="1"/>
</dbReference>
<dbReference type="PANTHER" id="PTHR47739">
    <property type="entry name" value="TRNA1(VAL) (ADENINE(37)-N6)-METHYLTRANSFERASE"/>
    <property type="match status" value="1"/>
</dbReference>
<name>A0A5M3T5L1_LIMPL</name>
<dbReference type="GeneID" id="301682645"/>
<dbReference type="SUPFAM" id="SSF53335">
    <property type="entry name" value="S-adenosyl-L-methionine-dependent methyltransferases"/>
    <property type="match status" value="1"/>
</dbReference>
<dbReference type="RefSeq" id="WP_006617579.1">
    <property type="nucleotide sequence ID" value="NZ_BIMW01000078.1"/>
</dbReference>
<gene>
    <name evidence="8" type="ORF">NIES46_17870</name>
</gene>
<keyword evidence="3 6" id="KW-0808">Transferase</keyword>
<dbReference type="InterPro" id="IPR050210">
    <property type="entry name" value="tRNA_Adenine-N(6)_MTase"/>
</dbReference>
<comment type="similarity">
    <text evidence="6">Belongs to the methyltransferase superfamily. tRNA (adenine-N(6)-)-methyltransferase family.</text>
</comment>
<comment type="caution">
    <text evidence="8">The sequence shown here is derived from an EMBL/GenBank/DDBJ whole genome shotgun (WGS) entry which is preliminary data.</text>
</comment>
<dbReference type="GO" id="GO:0032259">
    <property type="term" value="P:methylation"/>
    <property type="evidence" value="ECO:0007669"/>
    <property type="project" value="UniProtKB-KW"/>
</dbReference>
<evidence type="ECO:0000256" key="4">
    <source>
        <dbReference type="ARBA" id="ARBA00022691"/>
    </source>
</evidence>
<evidence type="ECO:0000313" key="9">
    <source>
        <dbReference type="Proteomes" id="UP000326169"/>
    </source>
</evidence>
<protein>
    <recommendedName>
        <fullName evidence="6">tRNA1(Val) (adenine(37)-N6)-methyltransferase</fullName>
        <ecNumber evidence="6">2.1.1.223</ecNumber>
    </recommendedName>
    <alternativeName>
        <fullName evidence="6">tRNA m6A37 methyltransferase</fullName>
    </alternativeName>
</protein>
<keyword evidence="1 6" id="KW-0963">Cytoplasm</keyword>
<organism evidence="8 9">
    <name type="scientific">Limnospira platensis NIES-46</name>
    <dbReference type="NCBI Taxonomy" id="1236695"/>
    <lineage>
        <taxon>Bacteria</taxon>
        <taxon>Bacillati</taxon>
        <taxon>Cyanobacteriota</taxon>
        <taxon>Cyanophyceae</taxon>
        <taxon>Oscillatoriophycideae</taxon>
        <taxon>Oscillatoriales</taxon>
        <taxon>Sirenicapillariaceae</taxon>
        <taxon>Limnospira</taxon>
    </lineage>
</organism>
<evidence type="ECO:0000256" key="3">
    <source>
        <dbReference type="ARBA" id="ARBA00022679"/>
    </source>
</evidence>
<dbReference type="InterPro" id="IPR029063">
    <property type="entry name" value="SAM-dependent_MTases_sf"/>
</dbReference>
<evidence type="ECO:0000313" key="8">
    <source>
        <dbReference type="EMBL" id="GCE93735.1"/>
    </source>
</evidence>
<evidence type="ECO:0000256" key="2">
    <source>
        <dbReference type="ARBA" id="ARBA00022603"/>
    </source>
</evidence>
<sequence>MVSHKFQFKQFTIFQDRCGMKVGTDGVILGTWTDVKSVDNILDIGTGSGLIALILAQRSPAKIDAVEIDRDAYIQASENIANSPWRSRLKIHHNSIQQYADFCDIQYDLIISNPPFFANAYKPNNHQIALAKHSDSLSQLDILQVTTKLLKPTGKLAIIYPTAAAINFQDIAPTFGLYCDRQLLIKPTATHSVKRIIMELSKHQKPCQTHTLIIEKYRHIYSDEFIALIRDFYLKY</sequence>
<dbReference type="PROSITE" id="PS00092">
    <property type="entry name" value="N6_MTASE"/>
    <property type="match status" value="1"/>
</dbReference>